<comment type="caution">
    <text evidence="4">The sequence shown here is derived from an EMBL/GenBank/DDBJ whole genome shotgun (WGS) entry which is preliminary data.</text>
</comment>
<feature type="compositionally biased region" description="Basic and acidic residues" evidence="3">
    <location>
        <begin position="31"/>
        <end position="49"/>
    </location>
</feature>
<dbReference type="GO" id="GO:0005737">
    <property type="term" value="C:cytoplasm"/>
    <property type="evidence" value="ECO:0007669"/>
    <property type="project" value="TreeGrafter"/>
</dbReference>
<sequence length="497" mass="55289">EKPHGGKTEDKMVAVAQETQGDRLSPSLDTDQNRSGRDGVDDEGARLEAETEPVASGHTSERSEELEFDESEEPSESDSDESEEESESESDDSEEETDESEDEKNYGPGKDSNNSWSQGLLLNSFWIPTGLRKLAMGPIMRNVQELDKWLSRSHSSDRLKSLGFLPMLCMSSSFPLTVGAHDRVTNWHECLSCLFGYRFLGKTARVFADIERLVIHEPLMSSKVYRQGLDRDEAKALSVMQQKWPKLWKQEMNVNFQKLIQQHLDHMPRTIAGVYDSPTRIVLDCLERILLRLSSRIGLSNLRLTVLPAALLDLEAVTSWYLSFGPIFCPPANRPIHLPPAGQDSDAKLEVKSLDLSGNKLTELPHRLPSVLPGLQKLKLSGNPLRYLPASVRHWEQLKRLRVDPPMRRPTGRRRLAHILARASDPPTLVESCMSRLMESPAERAASATTATASVGPLKETSTCRAAFYSSAADSLTTFPSSSALYCFAPPASCCIA</sequence>
<name>A0A2S4UK38_9BASI</name>
<dbReference type="InterPro" id="IPR050216">
    <property type="entry name" value="LRR_domain-containing"/>
</dbReference>
<evidence type="ECO:0000313" key="5">
    <source>
        <dbReference type="Proteomes" id="UP000239156"/>
    </source>
</evidence>
<keyword evidence="2" id="KW-0677">Repeat</keyword>
<evidence type="ECO:0000256" key="1">
    <source>
        <dbReference type="ARBA" id="ARBA00022614"/>
    </source>
</evidence>
<proteinExistence type="predicted"/>
<evidence type="ECO:0000256" key="2">
    <source>
        <dbReference type="ARBA" id="ARBA00022737"/>
    </source>
</evidence>
<accession>A0A2S4UK38</accession>
<dbReference type="EMBL" id="PKSL01000256">
    <property type="protein sequence ID" value="POV97571.1"/>
    <property type="molecule type" value="Genomic_DNA"/>
</dbReference>
<keyword evidence="1" id="KW-0433">Leucine-rich repeat</keyword>
<reference evidence="4" key="1">
    <citation type="submission" date="2017-12" db="EMBL/GenBank/DDBJ databases">
        <title>Gene loss provides genomic basis for host adaptation in cereal stripe rust fungi.</title>
        <authorList>
            <person name="Xia C."/>
        </authorList>
    </citation>
    <scope>NUCLEOTIDE SEQUENCE [LARGE SCALE GENOMIC DNA]</scope>
    <source>
        <strain evidence="4">93-210</strain>
    </source>
</reference>
<organism evidence="4 5">
    <name type="scientific">Puccinia striiformis</name>
    <dbReference type="NCBI Taxonomy" id="27350"/>
    <lineage>
        <taxon>Eukaryota</taxon>
        <taxon>Fungi</taxon>
        <taxon>Dikarya</taxon>
        <taxon>Basidiomycota</taxon>
        <taxon>Pucciniomycotina</taxon>
        <taxon>Pucciniomycetes</taxon>
        <taxon>Pucciniales</taxon>
        <taxon>Pucciniaceae</taxon>
        <taxon>Puccinia</taxon>
    </lineage>
</organism>
<dbReference type="VEuPathDB" id="FungiDB:PSHT_11365"/>
<protein>
    <submittedName>
        <fullName evidence="4">Uncharacterized protein</fullName>
    </submittedName>
</protein>
<dbReference type="AlphaFoldDB" id="A0A2S4UK38"/>
<dbReference type="PANTHER" id="PTHR48051">
    <property type="match status" value="1"/>
</dbReference>
<feature type="region of interest" description="Disordered" evidence="3">
    <location>
        <begin position="1"/>
        <end position="113"/>
    </location>
</feature>
<dbReference type="SUPFAM" id="SSF52058">
    <property type="entry name" value="L domain-like"/>
    <property type="match status" value="1"/>
</dbReference>
<dbReference type="Gene3D" id="3.80.10.10">
    <property type="entry name" value="Ribonuclease Inhibitor"/>
    <property type="match status" value="1"/>
</dbReference>
<gene>
    <name evidence="4" type="ORF">PSTT_14967</name>
</gene>
<evidence type="ECO:0000313" key="4">
    <source>
        <dbReference type="EMBL" id="POV97571.1"/>
    </source>
</evidence>
<feature type="compositionally biased region" description="Basic and acidic residues" evidence="3">
    <location>
        <begin position="1"/>
        <end position="12"/>
    </location>
</feature>
<dbReference type="InterPro" id="IPR032675">
    <property type="entry name" value="LRR_dom_sf"/>
</dbReference>
<evidence type="ECO:0000256" key="3">
    <source>
        <dbReference type="SAM" id="MobiDB-lite"/>
    </source>
</evidence>
<dbReference type="Proteomes" id="UP000239156">
    <property type="component" value="Unassembled WGS sequence"/>
</dbReference>
<feature type="non-terminal residue" evidence="4">
    <location>
        <position position="1"/>
    </location>
</feature>
<keyword evidence="5" id="KW-1185">Reference proteome</keyword>
<dbReference type="VEuPathDB" id="FungiDB:PSTT_14967"/>
<dbReference type="PANTHER" id="PTHR48051:SF54">
    <property type="entry name" value="LEUCINE-RICH REPEAT-CONTAINING PROTEIN"/>
    <property type="match status" value="1"/>
</dbReference>
<feature type="compositionally biased region" description="Acidic residues" evidence="3">
    <location>
        <begin position="66"/>
        <end position="102"/>
    </location>
</feature>